<dbReference type="InParanoid" id="Q2H5N2"/>
<evidence type="ECO:0000256" key="2">
    <source>
        <dbReference type="SAM" id="SignalP"/>
    </source>
</evidence>
<feature type="signal peptide" evidence="2">
    <location>
        <begin position="1"/>
        <end position="20"/>
    </location>
</feature>
<proteinExistence type="predicted"/>
<sequence length="73" mass="7565">MRPISTLLLTLLTPTALALAVPSPKNAAQLRSSPGATVGDHRRSPSVEGAGQSGGDDDDAIAYAWYDEDEKAA</sequence>
<name>Q2H5N2_CHAGB</name>
<evidence type="ECO:0000256" key="1">
    <source>
        <dbReference type="SAM" id="MobiDB-lite"/>
    </source>
</evidence>
<dbReference type="GeneID" id="4390433"/>
<feature type="region of interest" description="Disordered" evidence="1">
    <location>
        <begin position="23"/>
        <end position="73"/>
    </location>
</feature>
<evidence type="ECO:0000313" key="4">
    <source>
        <dbReference type="Proteomes" id="UP000001056"/>
    </source>
</evidence>
<keyword evidence="4" id="KW-1185">Reference proteome</keyword>
<gene>
    <name evidence="3" type="ORF">CHGG_06033</name>
</gene>
<feature type="compositionally biased region" description="Acidic residues" evidence="1">
    <location>
        <begin position="55"/>
        <end position="73"/>
    </location>
</feature>
<dbReference type="AlphaFoldDB" id="Q2H5N2"/>
<protein>
    <submittedName>
        <fullName evidence="3">Uncharacterized protein</fullName>
    </submittedName>
</protein>
<organism evidence="3 4">
    <name type="scientific">Chaetomium globosum (strain ATCC 6205 / CBS 148.51 / DSM 1962 / NBRC 6347 / NRRL 1970)</name>
    <name type="common">Soil fungus</name>
    <dbReference type="NCBI Taxonomy" id="306901"/>
    <lineage>
        <taxon>Eukaryota</taxon>
        <taxon>Fungi</taxon>
        <taxon>Dikarya</taxon>
        <taxon>Ascomycota</taxon>
        <taxon>Pezizomycotina</taxon>
        <taxon>Sordariomycetes</taxon>
        <taxon>Sordariomycetidae</taxon>
        <taxon>Sordariales</taxon>
        <taxon>Chaetomiaceae</taxon>
        <taxon>Chaetomium</taxon>
    </lineage>
</organism>
<reference evidence="4" key="1">
    <citation type="journal article" date="2015" name="Genome Announc.">
        <title>Draft genome sequence of the cellulolytic fungus Chaetomium globosum.</title>
        <authorList>
            <person name="Cuomo C.A."/>
            <person name="Untereiner W.A."/>
            <person name="Ma L.-J."/>
            <person name="Grabherr M."/>
            <person name="Birren B.W."/>
        </authorList>
    </citation>
    <scope>NUCLEOTIDE SEQUENCE [LARGE SCALE GENOMIC DNA]</scope>
    <source>
        <strain evidence="4">ATCC 6205 / CBS 148.51 / DSM 1962 / NBRC 6347 / NRRL 1970</strain>
    </source>
</reference>
<accession>Q2H5N2</accession>
<dbReference type="RefSeq" id="XP_001222128.1">
    <property type="nucleotide sequence ID" value="XM_001222127.1"/>
</dbReference>
<dbReference type="VEuPathDB" id="FungiDB:CHGG_06033"/>
<dbReference type="HOGENOM" id="CLU_2704594_0_0_1"/>
<evidence type="ECO:0000313" key="3">
    <source>
        <dbReference type="EMBL" id="EAQ89414.1"/>
    </source>
</evidence>
<feature type="chain" id="PRO_5004208834" evidence="2">
    <location>
        <begin position="21"/>
        <end position="73"/>
    </location>
</feature>
<keyword evidence="2" id="KW-0732">Signal</keyword>
<dbReference type="EMBL" id="CH408031">
    <property type="protein sequence ID" value="EAQ89414.1"/>
    <property type="molecule type" value="Genomic_DNA"/>
</dbReference>
<dbReference type="Proteomes" id="UP000001056">
    <property type="component" value="Unassembled WGS sequence"/>
</dbReference>